<gene>
    <name evidence="3" type="ORF">nbrc107697_30490</name>
</gene>
<dbReference type="GO" id="GO:0016289">
    <property type="term" value="F:acyl-CoA hydrolase activity"/>
    <property type="evidence" value="ECO:0007669"/>
    <property type="project" value="UniProtKB-ARBA"/>
</dbReference>
<accession>A0A7I9V1R3</accession>
<name>A0A7I9V1R3_9ACTN</name>
<evidence type="ECO:0000313" key="3">
    <source>
        <dbReference type="EMBL" id="GED99010.1"/>
    </source>
</evidence>
<dbReference type="Pfam" id="PF03061">
    <property type="entry name" value="4HBT"/>
    <property type="match status" value="1"/>
</dbReference>
<dbReference type="CDD" id="cd03443">
    <property type="entry name" value="PaaI_thioesterase"/>
    <property type="match status" value="1"/>
</dbReference>
<evidence type="ECO:0000313" key="4">
    <source>
        <dbReference type="Proteomes" id="UP000444980"/>
    </source>
</evidence>
<keyword evidence="4" id="KW-1185">Reference proteome</keyword>
<dbReference type="EMBL" id="BJOU01000017">
    <property type="protein sequence ID" value="GED99010.1"/>
    <property type="molecule type" value="Genomic_DNA"/>
</dbReference>
<evidence type="ECO:0000259" key="2">
    <source>
        <dbReference type="Pfam" id="PF03061"/>
    </source>
</evidence>
<evidence type="ECO:0000256" key="1">
    <source>
        <dbReference type="ARBA" id="ARBA00022801"/>
    </source>
</evidence>
<dbReference type="OrthoDB" id="8525891at2"/>
<comment type="caution">
    <text evidence="3">The sequence shown here is derived from an EMBL/GenBank/DDBJ whole genome shotgun (WGS) entry which is preliminary data.</text>
</comment>
<dbReference type="SUPFAM" id="SSF54637">
    <property type="entry name" value="Thioesterase/thiol ester dehydrase-isomerase"/>
    <property type="match status" value="1"/>
</dbReference>
<dbReference type="InterPro" id="IPR006683">
    <property type="entry name" value="Thioestr_dom"/>
</dbReference>
<dbReference type="InterPro" id="IPR003736">
    <property type="entry name" value="PAAI_dom"/>
</dbReference>
<proteinExistence type="predicted"/>
<feature type="domain" description="Thioesterase" evidence="2">
    <location>
        <begin position="55"/>
        <end position="120"/>
    </location>
</feature>
<reference evidence="4" key="1">
    <citation type="submission" date="2019-06" db="EMBL/GenBank/DDBJ databases">
        <title>Gordonia isolated from sludge of a wastewater treatment plant.</title>
        <authorList>
            <person name="Tamura T."/>
            <person name="Aoyama K."/>
            <person name="Kang Y."/>
            <person name="Saito S."/>
            <person name="Akiyama N."/>
            <person name="Yazawa K."/>
            <person name="Gonoi T."/>
            <person name="Mikami Y."/>
        </authorList>
    </citation>
    <scope>NUCLEOTIDE SEQUENCE [LARGE SCALE GENOMIC DNA]</scope>
    <source>
        <strain evidence="4">NBRC 107697</strain>
    </source>
</reference>
<dbReference type="InterPro" id="IPR029069">
    <property type="entry name" value="HotDog_dom_sf"/>
</dbReference>
<dbReference type="Gene3D" id="3.10.129.10">
    <property type="entry name" value="Hotdog Thioesterase"/>
    <property type="match status" value="1"/>
</dbReference>
<keyword evidence="1" id="KW-0378">Hydrolase</keyword>
<dbReference type="AlphaFoldDB" id="A0A7I9V1R3"/>
<dbReference type="Proteomes" id="UP000444980">
    <property type="component" value="Unassembled WGS sequence"/>
</dbReference>
<protein>
    <submittedName>
        <fullName evidence="3">Putative phenylacetic acid degradation protein</fullName>
    </submittedName>
</protein>
<organism evidence="3 4">
    <name type="scientific">Gordonia crocea</name>
    <dbReference type="NCBI Taxonomy" id="589162"/>
    <lineage>
        <taxon>Bacteria</taxon>
        <taxon>Bacillati</taxon>
        <taxon>Actinomycetota</taxon>
        <taxon>Actinomycetes</taxon>
        <taxon>Mycobacteriales</taxon>
        <taxon>Gordoniaceae</taxon>
        <taxon>Gordonia</taxon>
    </lineage>
</organism>
<sequence length="152" mass="15172">MINSRGAPAFSVAVAEEVLAAQAFNDLIGAAITRFDAGVAVLEVEIGDRHRQQVGLVHGGVLAYLVDNTLTFACGSVLGTDILTGGLTVTYLAAARAGVLRATAEVTAHAGRRAVATVTVDEIAPDGTVTTCAAGQGSAVAAKSGRTPAPAS</sequence>
<dbReference type="NCBIfam" id="TIGR00369">
    <property type="entry name" value="unchar_dom_1"/>
    <property type="match status" value="1"/>
</dbReference>
<dbReference type="RefSeq" id="WP_161928338.1">
    <property type="nucleotide sequence ID" value="NZ_BJOU01000017.1"/>
</dbReference>